<sequence>MSGVLSSPSQKIMCCDYITPIIQIWKSVIVFTKHHKNMDTTYLNEGTIYQSKFEHNKKITININ</sequence>
<gene>
    <name evidence="1" type="ORF">CC99x_01421</name>
</gene>
<dbReference type="EMBL" id="LKHV01000006">
    <property type="protein sequence ID" value="KRG18536.1"/>
    <property type="molecule type" value="Genomic_DNA"/>
</dbReference>
<proteinExistence type="predicted"/>
<accession>A0A0Q9YRF2</accession>
<protein>
    <submittedName>
        <fullName evidence="1">Uncharacterized protein</fullName>
    </submittedName>
</protein>
<organism evidence="1">
    <name type="scientific">Candidatus Berkiella cookevillensis</name>
    <dbReference type="NCBI Taxonomy" id="437022"/>
    <lineage>
        <taxon>Bacteria</taxon>
        <taxon>Pseudomonadati</taxon>
        <taxon>Pseudomonadota</taxon>
        <taxon>Gammaproteobacteria</taxon>
        <taxon>Candidatus Berkiellales</taxon>
        <taxon>Candidatus Berkiellaceae</taxon>
        <taxon>Candidatus Berkiella</taxon>
    </lineage>
</organism>
<evidence type="ECO:0000313" key="1">
    <source>
        <dbReference type="EMBL" id="KRG18536.1"/>
    </source>
</evidence>
<name>A0A0Q9YRF2_9GAMM</name>
<comment type="caution">
    <text evidence="1">The sequence shown here is derived from an EMBL/GenBank/DDBJ whole genome shotgun (WGS) entry which is preliminary data.</text>
</comment>
<dbReference type="AlphaFoldDB" id="A0A0Q9YRF2"/>
<dbReference type="STRING" id="437022.CC99x_01421"/>
<reference evidence="1" key="1">
    <citation type="submission" date="2015-09" db="EMBL/GenBank/DDBJ databases">
        <title>Draft Genome Sequences of Two Novel Amoeba-resistant Intranuclear Bacteria, Candidatus Berkiella cookevillensis and Candidatus Berkiella aquae.</title>
        <authorList>
            <person name="Mehari Y.T."/>
            <person name="Arivett B.A."/>
            <person name="Farone A.L."/>
            <person name="Gunderson J.H."/>
            <person name="Farone M.B."/>
        </authorList>
    </citation>
    <scope>NUCLEOTIDE SEQUENCE [LARGE SCALE GENOMIC DNA]</scope>
    <source>
        <strain evidence="1">CC99</strain>
    </source>
</reference>